<evidence type="ECO:0000313" key="3">
    <source>
        <dbReference type="Proteomes" id="UP000008370"/>
    </source>
</evidence>
<dbReference type="Proteomes" id="UP000008370">
    <property type="component" value="Unassembled WGS sequence"/>
</dbReference>
<dbReference type="GeneID" id="18919353"/>
<name>K5VPT8_PHACS</name>
<evidence type="ECO:0000256" key="1">
    <source>
        <dbReference type="SAM" id="MobiDB-lite"/>
    </source>
</evidence>
<dbReference type="HOGENOM" id="CLU_3087979_0_0_1"/>
<evidence type="ECO:0000313" key="2">
    <source>
        <dbReference type="EMBL" id="EKM48599.1"/>
    </source>
</evidence>
<sequence length="52" mass="5807">MCSPQLAEPSSSSHSSPARQVVKRRRSDPVSESWLYRMTWLDGPTLPPPSPL</sequence>
<accession>K5VPT8</accession>
<dbReference type="EMBL" id="JH930893">
    <property type="protein sequence ID" value="EKM48599.1"/>
    <property type="molecule type" value="Genomic_DNA"/>
</dbReference>
<feature type="region of interest" description="Disordered" evidence="1">
    <location>
        <begin position="1"/>
        <end position="30"/>
    </location>
</feature>
<gene>
    <name evidence="2" type="ORF">PHACADRAFT_266267</name>
</gene>
<dbReference type="InParanoid" id="K5VPT8"/>
<organism evidence="2 3">
    <name type="scientific">Phanerochaete carnosa (strain HHB-10118-sp)</name>
    <name type="common">White-rot fungus</name>
    <name type="synonym">Peniophora carnosa</name>
    <dbReference type="NCBI Taxonomy" id="650164"/>
    <lineage>
        <taxon>Eukaryota</taxon>
        <taxon>Fungi</taxon>
        <taxon>Dikarya</taxon>
        <taxon>Basidiomycota</taxon>
        <taxon>Agaricomycotina</taxon>
        <taxon>Agaricomycetes</taxon>
        <taxon>Polyporales</taxon>
        <taxon>Phanerochaetaceae</taxon>
        <taxon>Phanerochaete</taxon>
    </lineage>
</organism>
<dbReference type="AlphaFoldDB" id="K5VPT8"/>
<protein>
    <submittedName>
        <fullName evidence="2">Uncharacterized protein</fullName>
    </submittedName>
</protein>
<reference evidence="2 3" key="1">
    <citation type="journal article" date="2012" name="BMC Genomics">
        <title>Comparative genomics of the white-rot fungi, Phanerochaete carnosa and P. chrysosporium, to elucidate the genetic basis of the distinct wood types they colonize.</title>
        <authorList>
            <person name="Suzuki H."/>
            <person name="MacDonald J."/>
            <person name="Syed K."/>
            <person name="Salamov A."/>
            <person name="Hori C."/>
            <person name="Aerts A."/>
            <person name="Henrissat B."/>
            <person name="Wiebenga A."/>
            <person name="vanKuyk P.A."/>
            <person name="Barry K."/>
            <person name="Lindquist E."/>
            <person name="LaButti K."/>
            <person name="Lapidus A."/>
            <person name="Lucas S."/>
            <person name="Coutinho P."/>
            <person name="Gong Y."/>
            <person name="Samejima M."/>
            <person name="Mahadevan R."/>
            <person name="Abou-Zaid M."/>
            <person name="de Vries R.P."/>
            <person name="Igarashi K."/>
            <person name="Yadav J.S."/>
            <person name="Grigoriev I.V."/>
            <person name="Master E.R."/>
        </authorList>
    </citation>
    <scope>NUCLEOTIDE SEQUENCE [LARGE SCALE GENOMIC DNA]</scope>
    <source>
        <strain evidence="2 3">HHB-10118-sp</strain>
    </source>
</reference>
<proteinExistence type="predicted"/>
<keyword evidence="3" id="KW-1185">Reference proteome</keyword>
<dbReference type="RefSeq" id="XP_007402849.1">
    <property type="nucleotide sequence ID" value="XM_007402787.1"/>
</dbReference>
<dbReference type="KEGG" id="pco:PHACADRAFT_266267"/>